<comment type="caution">
    <text evidence="7">The sequence shown here is derived from an EMBL/GenBank/DDBJ whole genome shotgun (WGS) entry which is preliminary data.</text>
</comment>
<evidence type="ECO:0000313" key="7">
    <source>
        <dbReference type="EMBL" id="MFC7356440.1"/>
    </source>
</evidence>
<reference evidence="8" key="1">
    <citation type="journal article" date="2019" name="Int. J. Syst. Evol. Microbiol.">
        <title>The Global Catalogue of Microorganisms (GCM) 10K type strain sequencing project: providing services to taxonomists for standard genome sequencing and annotation.</title>
        <authorList>
            <consortium name="The Broad Institute Genomics Platform"/>
            <consortium name="The Broad Institute Genome Sequencing Center for Infectious Disease"/>
            <person name="Wu L."/>
            <person name="Ma J."/>
        </authorList>
    </citation>
    <scope>NUCLEOTIDE SEQUENCE [LARGE SCALE GENOMIC DNA]</scope>
    <source>
        <strain evidence="8">CGMCC 1.16306</strain>
    </source>
</reference>
<keyword evidence="5 6" id="KW-0472">Membrane</keyword>
<keyword evidence="2" id="KW-1003">Cell membrane</keyword>
<accession>A0ABW2MRH6</accession>
<evidence type="ECO:0000256" key="1">
    <source>
        <dbReference type="ARBA" id="ARBA00004651"/>
    </source>
</evidence>
<dbReference type="RefSeq" id="WP_380216185.1">
    <property type="nucleotide sequence ID" value="NZ_JBHTBN010000001.1"/>
</dbReference>
<keyword evidence="8" id="KW-1185">Reference proteome</keyword>
<dbReference type="Proteomes" id="UP001596415">
    <property type="component" value="Unassembled WGS sequence"/>
</dbReference>
<evidence type="ECO:0000256" key="3">
    <source>
        <dbReference type="ARBA" id="ARBA00022692"/>
    </source>
</evidence>
<dbReference type="InterPro" id="IPR001123">
    <property type="entry name" value="LeuE-type"/>
</dbReference>
<gene>
    <name evidence="7" type="ORF">ACFQO1_01965</name>
</gene>
<keyword evidence="4 6" id="KW-1133">Transmembrane helix</keyword>
<dbReference type="EMBL" id="JBHTBN010000001">
    <property type="protein sequence ID" value="MFC7356440.1"/>
    <property type="molecule type" value="Genomic_DNA"/>
</dbReference>
<keyword evidence="3 6" id="KW-0812">Transmembrane</keyword>
<feature type="transmembrane region" description="Helical" evidence="6">
    <location>
        <begin position="184"/>
        <end position="205"/>
    </location>
</feature>
<feature type="transmembrane region" description="Helical" evidence="6">
    <location>
        <begin position="6"/>
        <end position="28"/>
    </location>
</feature>
<evidence type="ECO:0000256" key="4">
    <source>
        <dbReference type="ARBA" id="ARBA00022989"/>
    </source>
</evidence>
<proteinExistence type="predicted"/>
<organism evidence="7 8">
    <name type="scientific">Jejudonia soesokkakensis</name>
    <dbReference type="NCBI Taxonomy" id="1323432"/>
    <lineage>
        <taxon>Bacteria</taxon>
        <taxon>Pseudomonadati</taxon>
        <taxon>Bacteroidota</taxon>
        <taxon>Flavobacteriia</taxon>
        <taxon>Flavobacteriales</taxon>
        <taxon>Flavobacteriaceae</taxon>
        <taxon>Jejudonia</taxon>
    </lineage>
</organism>
<name>A0ABW2MRH6_9FLAO</name>
<dbReference type="Pfam" id="PF01810">
    <property type="entry name" value="LysE"/>
    <property type="match status" value="1"/>
</dbReference>
<comment type="subcellular location">
    <subcellularLocation>
        <location evidence="1">Cell membrane</location>
        <topology evidence="1">Multi-pass membrane protein</topology>
    </subcellularLocation>
</comment>
<evidence type="ECO:0000313" key="8">
    <source>
        <dbReference type="Proteomes" id="UP001596415"/>
    </source>
</evidence>
<feature type="transmembrane region" description="Helical" evidence="6">
    <location>
        <begin position="40"/>
        <end position="62"/>
    </location>
</feature>
<evidence type="ECO:0000256" key="6">
    <source>
        <dbReference type="SAM" id="Phobius"/>
    </source>
</evidence>
<evidence type="ECO:0000256" key="5">
    <source>
        <dbReference type="ARBA" id="ARBA00023136"/>
    </source>
</evidence>
<feature type="transmembrane region" description="Helical" evidence="6">
    <location>
        <begin position="74"/>
        <end position="92"/>
    </location>
</feature>
<protein>
    <submittedName>
        <fullName evidence="7">LysE family transporter</fullName>
    </submittedName>
</protein>
<sequence>MSLLLNFSIGFIAALIGVIPPGLLNMSAAKISMTEGRKNGLLFSVGVCITVMLQTYIGFLFSRYLDNNPEVTDLLQEVALGIFICITIYFFFIAKDTRREIPEEVHKSKTNRFFSGILIAMLNLLPVPYWVYISITFAGFGWFSFGQPELWLAVFASGLGTFVMLWMYVQFFKRKKMKKQRKVNMNYVIGAITALISIITAYKIFENVF</sequence>
<evidence type="ECO:0000256" key="2">
    <source>
        <dbReference type="ARBA" id="ARBA00022475"/>
    </source>
</evidence>
<feature type="transmembrane region" description="Helical" evidence="6">
    <location>
        <begin position="150"/>
        <end position="172"/>
    </location>
</feature>
<feature type="transmembrane region" description="Helical" evidence="6">
    <location>
        <begin position="113"/>
        <end position="138"/>
    </location>
</feature>